<dbReference type="AlphaFoldDB" id="A0AAE3E8J3"/>
<dbReference type="GO" id="GO:0004069">
    <property type="term" value="F:L-aspartate:2-oxoglutarate aminotransferase activity"/>
    <property type="evidence" value="ECO:0007669"/>
    <property type="project" value="InterPro"/>
</dbReference>
<sequence>MKKLSEYTKAELIQRKEELQAAYCEFQNRNLHLDLSRGKPEKRQLELSMPMLDLVGKDEWYSEEGLDCRNYGGFEGLAEVRRLFGELLGVPEELVFPGGNSSLSMIHDAISRAFLFGPLPGFTPWSKLPEVKFICPVPGYDWHFHTCEDFGIEMLSVETGENGPDMDQIEELVKDPSVKGMICVPMYGNPSGVTYSDEVVERLAAMKTAAPDFRIIWDNAYCVHHLYEEEEKRDHLANIYEACRKYGHEDRVLMFTSTSKITFAGAGICAMACSPANRKEAMRVIFYQLVCYDKMNQLRHARFLPDKNAVELHMRKQAAILRPKFERVENILEEKIRPLEIGEWHNPRGGYFICYYAMPGTAKRIVQLCREAGVTLTPAGAAYPYDVDPKDSAIRIAPSYAPMEELNQVMELFPVAAELAAVERMLS</sequence>
<dbReference type="PANTHER" id="PTHR43799:SF1">
    <property type="entry name" value="ASPARTATE AMINOTRANSFERASE"/>
    <property type="match status" value="1"/>
</dbReference>
<dbReference type="CDD" id="cd00609">
    <property type="entry name" value="AAT_like"/>
    <property type="match status" value="1"/>
</dbReference>
<name>A0AAE3E8J3_9FIRM</name>
<evidence type="ECO:0000313" key="2">
    <source>
        <dbReference type="Proteomes" id="UP001198182"/>
    </source>
</evidence>
<dbReference type="RefSeq" id="WP_308453137.1">
    <property type="nucleotide sequence ID" value="NZ_JAJEQR010000011.1"/>
</dbReference>
<dbReference type="Pfam" id="PF12897">
    <property type="entry name" value="Asp_aminotransf"/>
    <property type="match status" value="1"/>
</dbReference>
<dbReference type="Gene3D" id="3.90.1150.10">
    <property type="entry name" value="Aspartate Aminotransferase, domain 1"/>
    <property type="match status" value="1"/>
</dbReference>
<reference evidence="1" key="1">
    <citation type="submission" date="2021-10" db="EMBL/GenBank/DDBJ databases">
        <title>Anaerobic single-cell dispensing facilitates the cultivation of human gut bacteria.</title>
        <authorList>
            <person name="Afrizal A."/>
        </authorList>
    </citation>
    <scope>NUCLEOTIDE SEQUENCE</scope>
    <source>
        <strain evidence="1">CLA-AA-H215</strain>
    </source>
</reference>
<keyword evidence="1" id="KW-0032">Aminotransferase</keyword>
<dbReference type="SUPFAM" id="SSF53383">
    <property type="entry name" value="PLP-dependent transferases"/>
    <property type="match status" value="1"/>
</dbReference>
<proteinExistence type="predicted"/>
<keyword evidence="2" id="KW-1185">Reference proteome</keyword>
<keyword evidence="1" id="KW-0808">Transferase</keyword>
<accession>A0AAE3E8J3</accession>
<dbReference type="Gene3D" id="3.40.640.10">
    <property type="entry name" value="Type I PLP-dependent aspartate aminotransferase-like (Major domain)"/>
    <property type="match status" value="1"/>
</dbReference>
<dbReference type="InterPro" id="IPR015422">
    <property type="entry name" value="PyrdxlP-dep_Trfase_small"/>
</dbReference>
<dbReference type="InterPro" id="IPR015424">
    <property type="entry name" value="PyrdxlP-dep_Trfase"/>
</dbReference>
<dbReference type="InterPro" id="IPR015421">
    <property type="entry name" value="PyrdxlP-dep_Trfase_major"/>
</dbReference>
<dbReference type="Proteomes" id="UP001198182">
    <property type="component" value="Unassembled WGS sequence"/>
</dbReference>
<dbReference type="PANTHER" id="PTHR43799">
    <property type="entry name" value="AMINOTRANSFERASE, PUTATIVE-RELATED"/>
    <property type="match status" value="1"/>
</dbReference>
<comment type="caution">
    <text evidence="1">The sequence shown here is derived from an EMBL/GenBank/DDBJ whole genome shotgun (WGS) entry which is preliminary data.</text>
</comment>
<gene>
    <name evidence="1" type="ORF">LKD81_05555</name>
</gene>
<organism evidence="1 2">
    <name type="scientific">Hominifimenecus microfluidus</name>
    <dbReference type="NCBI Taxonomy" id="2885348"/>
    <lineage>
        <taxon>Bacteria</taxon>
        <taxon>Bacillati</taxon>
        <taxon>Bacillota</taxon>
        <taxon>Clostridia</taxon>
        <taxon>Lachnospirales</taxon>
        <taxon>Lachnospiraceae</taxon>
        <taxon>Hominifimenecus</taxon>
    </lineage>
</organism>
<dbReference type="EMBL" id="JAJEQR010000011">
    <property type="protein sequence ID" value="MCC2230466.1"/>
    <property type="molecule type" value="Genomic_DNA"/>
</dbReference>
<protein>
    <submittedName>
        <fullName evidence="1">Aminotransferase class I/II-fold pyridoxal phosphate-dependent enzyme</fullName>
    </submittedName>
</protein>
<dbReference type="InterPro" id="IPR024551">
    <property type="entry name" value="AspAT_Ic"/>
</dbReference>
<evidence type="ECO:0000313" key="1">
    <source>
        <dbReference type="EMBL" id="MCC2230466.1"/>
    </source>
</evidence>